<evidence type="ECO:0000313" key="2">
    <source>
        <dbReference type="Proteomes" id="UP000287296"/>
    </source>
</evidence>
<evidence type="ECO:0000313" key="1">
    <source>
        <dbReference type="EMBL" id="RST60096.1"/>
    </source>
</evidence>
<dbReference type="Proteomes" id="UP000287296">
    <property type="component" value="Unassembled WGS sequence"/>
</dbReference>
<gene>
    <name evidence="1" type="ORF">D5F11_008505</name>
</gene>
<dbReference type="SUPFAM" id="SSF48619">
    <property type="entry name" value="Phospholipase A2, PLA2"/>
    <property type="match status" value="1"/>
</dbReference>
<dbReference type="GO" id="GO:0004623">
    <property type="term" value="F:phospholipase A2 activity"/>
    <property type="evidence" value="ECO:0007669"/>
    <property type="project" value="InterPro"/>
</dbReference>
<dbReference type="AlphaFoldDB" id="A0A429X9P6"/>
<proteinExistence type="predicted"/>
<dbReference type="EMBL" id="QYTW02000006">
    <property type="protein sequence ID" value="RST60096.1"/>
    <property type="molecule type" value="Genomic_DNA"/>
</dbReference>
<accession>A0A429X9P6</accession>
<reference evidence="1 2" key="1">
    <citation type="submission" date="2018-12" db="EMBL/GenBank/DDBJ databases">
        <authorList>
            <person name="Sun L."/>
            <person name="Chen Z."/>
        </authorList>
    </citation>
    <scope>NUCLEOTIDE SEQUENCE [LARGE SCALE GENOMIC DNA]</scope>
    <source>
        <strain evidence="1 2">LMG 29736</strain>
    </source>
</reference>
<protein>
    <submittedName>
        <fullName evidence="1">Uncharacterized protein</fullName>
    </submittedName>
</protein>
<dbReference type="Gene3D" id="1.20.90.10">
    <property type="entry name" value="Phospholipase A2 domain"/>
    <property type="match status" value="1"/>
</dbReference>
<dbReference type="InterPro" id="IPR036444">
    <property type="entry name" value="PLipase_A2_dom_sf"/>
</dbReference>
<dbReference type="GO" id="GO:0006644">
    <property type="term" value="P:phospholipid metabolic process"/>
    <property type="evidence" value="ECO:0007669"/>
    <property type="project" value="InterPro"/>
</dbReference>
<comment type="caution">
    <text evidence="1">The sequence shown here is derived from an EMBL/GenBank/DDBJ whole genome shotgun (WGS) entry which is preliminary data.</text>
</comment>
<dbReference type="OrthoDB" id="5125543at2"/>
<dbReference type="GO" id="GO:0050482">
    <property type="term" value="P:arachidonate secretion"/>
    <property type="evidence" value="ECO:0007669"/>
    <property type="project" value="InterPro"/>
</dbReference>
<dbReference type="RefSeq" id="WP_120117260.1">
    <property type="nucleotide sequence ID" value="NZ_QYTW02000006.1"/>
</dbReference>
<sequence length="245" mass="27312">MKHVALFVSKENLEKHQNLFNSPTFTKVLNELNIESLGSPKRTDIVSIVHLPNDEFGGIPVTETTKLMDFGSKAQIVLKHYEIGTDIGEVVQIWAKEENDVVFKEYSGDKLLVEHIEEELYDVYQDFVDVSQVSGALPNSLIQPAYNPASCLLEGSCCYFEGKRYEHCGHKCGIYEVAGGGTPINAIDSCCRTHDIEIRGKKGKDRCQPHKNFIKCTNNLSGPGYHTIRNGIRIDAGIHLCGWIG</sequence>
<organism evidence="1 2">
    <name type="scientific">Siminovitchia terrae</name>
    <name type="common">Bacillus terrae</name>
    <dbReference type="NCBI Taxonomy" id="1914933"/>
    <lineage>
        <taxon>Bacteria</taxon>
        <taxon>Bacillati</taxon>
        <taxon>Bacillota</taxon>
        <taxon>Bacilli</taxon>
        <taxon>Bacillales</taxon>
        <taxon>Bacillaceae</taxon>
        <taxon>Siminovitchia</taxon>
    </lineage>
</organism>
<name>A0A429X9P6_SIMTE</name>